<keyword evidence="2" id="KW-1185">Reference proteome</keyword>
<evidence type="ECO:0008006" key="3">
    <source>
        <dbReference type="Google" id="ProtNLM"/>
    </source>
</evidence>
<accession>A0ABS4PRZ8</accession>
<evidence type="ECO:0000313" key="2">
    <source>
        <dbReference type="Proteomes" id="UP000741013"/>
    </source>
</evidence>
<reference evidence="1 2" key="1">
    <citation type="submission" date="2021-03" db="EMBL/GenBank/DDBJ databases">
        <title>Sequencing the genomes of 1000 actinobacteria strains.</title>
        <authorList>
            <person name="Klenk H.-P."/>
        </authorList>
    </citation>
    <scope>NUCLEOTIDE SEQUENCE [LARGE SCALE GENOMIC DNA]</scope>
    <source>
        <strain evidence="1 2">DSM 45510</strain>
    </source>
</reference>
<dbReference type="EMBL" id="JAGGMS010000001">
    <property type="protein sequence ID" value="MBP2181628.1"/>
    <property type="molecule type" value="Genomic_DNA"/>
</dbReference>
<organism evidence="1 2">
    <name type="scientific">Amycolatopsis magusensis</name>
    <dbReference type="NCBI Taxonomy" id="882444"/>
    <lineage>
        <taxon>Bacteria</taxon>
        <taxon>Bacillati</taxon>
        <taxon>Actinomycetota</taxon>
        <taxon>Actinomycetes</taxon>
        <taxon>Pseudonocardiales</taxon>
        <taxon>Pseudonocardiaceae</taxon>
        <taxon>Amycolatopsis</taxon>
    </lineage>
</organism>
<protein>
    <recommendedName>
        <fullName evidence="3">Lipoprotein</fullName>
    </recommendedName>
</protein>
<gene>
    <name evidence="1" type="ORF">JOM49_003154</name>
</gene>
<dbReference type="Proteomes" id="UP000741013">
    <property type="component" value="Unassembled WGS sequence"/>
</dbReference>
<sequence>MFGFASVRFGCLNVGFGFASVGFGCLNVGFGCGRG</sequence>
<comment type="caution">
    <text evidence="1">The sequence shown here is derived from an EMBL/GenBank/DDBJ whole genome shotgun (WGS) entry which is preliminary data.</text>
</comment>
<evidence type="ECO:0000313" key="1">
    <source>
        <dbReference type="EMBL" id="MBP2181628.1"/>
    </source>
</evidence>
<name>A0ABS4PRZ8_9PSEU</name>
<proteinExistence type="predicted"/>